<dbReference type="OrthoDB" id="330853at2759"/>
<evidence type="ECO:0000313" key="3">
    <source>
        <dbReference type="Proteomes" id="UP000221165"/>
    </source>
</evidence>
<dbReference type="GeneID" id="94428052"/>
<accession>A0A2C6L094</accession>
<feature type="region of interest" description="Disordered" evidence="1">
    <location>
        <begin position="317"/>
        <end position="348"/>
    </location>
</feature>
<gene>
    <name evidence="2" type="ORF">CSUI_004656</name>
</gene>
<evidence type="ECO:0000313" key="2">
    <source>
        <dbReference type="EMBL" id="PHJ21502.1"/>
    </source>
</evidence>
<feature type="region of interest" description="Disordered" evidence="1">
    <location>
        <begin position="50"/>
        <end position="79"/>
    </location>
</feature>
<feature type="compositionally biased region" description="Polar residues" evidence="1">
    <location>
        <begin position="50"/>
        <end position="61"/>
    </location>
</feature>
<protein>
    <submittedName>
        <fullName evidence="2">Alveolin domain containing intermediate filament imc5</fullName>
    </submittedName>
</protein>
<feature type="compositionally biased region" description="Low complexity" evidence="1">
    <location>
        <begin position="1"/>
        <end position="13"/>
    </location>
</feature>
<evidence type="ECO:0000256" key="1">
    <source>
        <dbReference type="SAM" id="MobiDB-lite"/>
    </source>
</evidence>
<reference evidence="2 3" key="1">
    <citation type="journal article" date="2017" name="Int. J. Parasitol.">
        <title>The genome of the protozoan parasite Cystoisospora suis and a reverse vaccinology approach to identify vaccine candidates.</title>
        <authorList>
            <person name="Palmieri N."/>
            <person name="Shrestha A."/>
            <person name="Ruttkowski B."/>
            <person name="Beck T."/>
            <person name="Vogl C."/>
            <person name="Tomley F."/>
            <person name="Blake D.P."/>
            <person name="Joachim A."/>
        </authorList>
    </citation>
    <scope>NUCLEOTIDE SEQUENCE [LARGE SCALE GENOMIC DNA]</scope>
    <source>
        <strain evidence="2 3">Wien I</strain>
    </source>
</reference>
<dbReference type="AlphaFoldDB" id="A0A2C6L094"/>
<dbReference type="Proteomes" id="UP000221165">
    <property type="component" value="Unassembled WGS sequence"/>
</dbReference>
<dbReference type="Pfam" id="PF12314">
    <property type="entry name" value="IMCp"/>
    <property type="match status" value="1"/>
</dbReference>
<feature type="region of interest" description="Disordered" evidence="1">
    <location>
        <begin position="535"/>
        <end position="587"/>
    </location>
</feature>
<organism evidence="2 3">
    <name type="scientific">Cystoisospora suis</name>
    <dbReference type="NCBI Taxonomy" id="483139"/>
    <lineage>
        <taxon>Eukaryota</taxon>
        <taxon>Sar</taxon>
        <taxon>Alveolata</taxon>
        <taxon>Apicomplexa</taxon>
        <taxon>Conoidasida</taxon>
        <taxon>Coccidia</taxon>
        <taxon>Eucoccidiorida</taxon>
        <taxon>Eimeriorina</taxon>
        <taxon>Sarcocystidae</taxon>
        <taxon>Cystoisospora</taxon>
    </lineage>
</organism>
<feature type="compositionally biased region" description="Polar residues" evidence="1">
    <location>
        <begin position="540"/>
        <end position="550"/>
    </location>
</feature>
<name>A0A2C6L094_9APIC</name>
<keyword evidence="3" id="KW-1185">Reference proteome</keyword>
<sequence length="587" mass="62637">MFPPSSDSGSSSSVKPGALSRPVNGASTFPPAFSGNSLALSACPSAVTSSLIRSPGSTATPLISAPHPSPYLQSTPSSDRSIALLPSFDEKGRPFRYRCQSDTVVGQQDYPAHGHRERPGPLHYSLPASYEGIEAASCTFPKQIHYPSLASVHEDISRSPASPDSSDSDLRLTADIPTASTPASGSRGLPFSPARSSLQLRGAVTPVLSPSSIARILDASVAVSRPRRVTSAAVRSPHISPVSSQRRSRPQAAPGPSMACPPLTTGAPPRYPVGPGQAASVANGAPQAAGYYGQLPSSAPHATNVSLGCPRISSGITGSGIVAAPPTPRKDEGLPKTPRPNLLAPPGVTTGAPYETSSTHDRQWVAVTAYRPVDVVTKTVEVPVTRTVDVLVPRPVIKEKIVEVPKIVPHYVEKIMEVPEIQWVDRVVEIPEYFYNTRYVPKVEIRENIIERPVYEDKWVEKYVEVPRVEEIVRYRDIIEAEEVIKYIPKGHTEEEWRGAPIFSVPPEHTPPLPPKWVSPEAAVEPRLGAAYSPAGSVPPNLTASGTQERSFVGGPLSVPASTPSYSRSLPAESPPLNCCSPPEAFR</sequence>
<dbReference type="VEuPathDB" id="ToxoDB:CSUI_004656"/>
<comment type="caution">
    <text evidence="2">The sequence shown here is derived from an EMBL/GenBank/DDBJ whole genome shotgun (WGS) entry which is preliminary data.</text>
</comment>
<proteinExistence type="predicted"/>
<dbReference type="RefSeq" id="XP_067923184.1">
    <property type="nucleotide sequence ID" value="XM_068064841.1"/>
</dbReference>
<feature type="region of interest" description="Disordered" evidence="1">
    <location>
        <begin position="1"/>
        <end position="27"/>
    </location>
</feature>
<dbReference type="InterPro" id="IPR022086">
    <property type="entry name" value="IMCp"/>
</dbReference>
<feature type="region of interest" description="Disordered" evidence="1">
    <location>
        <begin position="226"/>
        <end position="280"/>
    </location>
</feature>
<dbReference type="EMBL" id="MIGC01002203">
    <property type="protein sequence ID" value="PHJ21502.1"/>
    <property type="molecule type" value="Genomic_DNA"/>
</dbReference>
<feature type="region of interest" description="Disordered" evidence="1">
    <location>
        <begin position="155"/>
        <end position="192"/>
    </location>
</feature>